<accession>A0ABP8H6I8</accession>
<protein>
    <submittedName>
        <fullName evidence="2">Uncharacterized protein</fullName>
    </submittedName>
</protein>
<proteinExistence type="predicted"/>
<dbReference type="Proteomes" id="UP001501115">
    <property type="component" value="Unassembled WGS sequence"/>
</dbReference>
<keyword evidence="3" id="KW-1185">Reference proteome</keyword>
<evidence type="ECO:0000313" key="3">
    <source>
        <dbReference type="Proteomes" id="UP001501115"/>
    </source>
</evidence>
<keyword evidence="1" id="KW-0732">Signal</keyword>
<sequence length="117" mass="11832">MSRMRTTLTPMAMAAATGTLVATAATPSVAATPVATGAQAAPTTASSDCRHWTDNINTYGAGACTGFPSRAKVQASAKCKNGQWAVGNKVAATNWSYAYCAGKGGYVVGTGGYIVFD</sequence>
<feature type="signal peptide" evidence="1">
    <location>
        <begin position="1"/>
        <end position="30"/>
    </location>
</feature>
<feature type="chain" id="PRO_5045746219" evidence="1">
    <location>
        <begin position="31"/>
        <end position="117"/>
    </location>
</feature>
<reference evidence="3" key="1">
    <citation type="journal article" date="2019" name="Int. J. Syst. Evol. Microbiol.">
        <title>The Global Catalogue of Microorganisms (GCM) 10K type strain sequencing project: providing services to taxonomists for standard genome sequencing and annotation.</title>
        <authorList>
            <consortium name="The Broad Institute Genomics Platform"/>
            <consortium name="The Broad Institute Genome Sequencing Center for Infectious Disease"/>
            <person name="Wu L."/>
            <person name="Ma J."/>
        </authorList>
    </citation>
    <scope>NUCLEOTIDE SEQUENCE [LARGE SCALE GENOMIC DNA]</scope>
    <source>
        <strain evidence="3">JCM 31290</strain>
    </source>
</reference>
<evidence type="ECO:0000256" key="1">
    <source>
        <dbReference type="SAM" id="SignalP"/>
    </source>
</evidence>
<dbReference type="EMBL" id="BAABET010000013">
    <property type="protein sequence ID" value="GAA4335124.1"/>
    <property type="molecule type" value="Genomic_DNA"/>
</dbReference>
<name>A0ABP8H6I8_9ACTN</name>
<comment type="caution">
    <text evidence="2">The sequence shown here is derived from an EMBL/GenBank/DDBJ whole genome shotgun (WGS) entry which is preliminary data.</text>
</comment>
<gene>
    <name evidence="2" type="ORF">GCM10023086_67380</name>
</gene>
<organism evidence="2 3">
    <name type="scientific">Streptomyces venetus</name>
    <dbReference type="NCBI Taxonomy" id="1701086"/>
    <lineage>
        <taxon>Bacteria</taxon>
        <taxon>Bacillati</taxon>
        <taxon>Actinomycetota</taxon>
        <taxon>Actinomycetes</taxon>
        <taxon>Kitasatosporales</taxon>
        <taxon>Streptomycetaceae</taxon>
        <taxon>Streptomyces</taxon>
    </lineage>
</organism>
<evidence type="ECO:0000313" key="2">
    <source>
        <dbReference type="EMBL" id="GAA4335124.1"/>
    </source>
</evidence>